<sequence length="141" mass="14349">MPRSSRSSARPAARPAAPPAGTRQASTAAYPAHPQQHAPVQAPTQGSAPGLLAQTASTMGGAMAGSVIGHGISNMLFGGRSAEAPPPPSELPAQQSQPVNASCDIQAKDFTKCLEATNGDMTSCSYYLEALKACQAAARPY</sequence>
<dbReference type="AlphaFoldDB" id="A0A0J0XGA7"/>
<dbReference type="EMBL" id="KQ087242">
    <property type="protein sequence ID" value="KLT40093.1"/>
    <property type="molecule type" value="Genomic_DNA"/>
</dbReference>
<accession>A0A0J0XGA7</accession>
<evidence type="ECO:0000313" key="2">
    <source>
        <dbReference type="EMBL" id="KLT40093.1"/>
    </source>
</evidence>
<evidence type="ECO:0000313" key="3">
    <source>
        <dbReference type="Proteomes" id="UP000053611"/>
    </source>
</evidence>
<dbReference type="STRING" id="879819.A0A0J0XGA7"/>
<feature type="region of interest" description="Disordered" evidence="1">
    <location>
        <begin position="1"/>
        <end position="53"/>
    </location>
</feature>
<keyword evidence="3" id="KW-1185">Reference proteome</keyword>
<dbReference type="GO" id="GO:0007005">
    <property type="term" value="P:mitochondrion organization"/>
    <property type="evidence" value="ECO:0007669"/>
    <property type="project" value="InterPro"/>
</dbReference>
<dbReference type="OrthoDB" id="1106148at2759"/>
<dbReference type="PANTHER" id="PTHR13523:SF2">
    <property type="entry name" value="COILED-COIL-HELIX-COILED-COIL-HELIX DOMAIN CONTAINING 2, ISOFORM A-RELATED"/>
    <property type="match status" value="1"/>
</dbReference>
<protein>
    <recommendedName>
        <fullName evidence="4">CHCH domain-containing protein</fullName>
    </recommendedName>
</protein>
<evidence type="ECO:0008006" key="4">
    <source>
        <dbReference type="Google" id="ProtNLM"/>
    </source>
</evidence>
<gene>
    <name evidence="2" type="ORF">CC85DRAFT_264393</name>
</gene>
<feature type="compositionally biased region" description="Low complexity" evidence="1">
    <location>
        <begin position="27"/>
        <end position="45"/>
    </location>
</feature>
<reference evidence="2 3" key="1">
    <citation type="submission" date="2015-03" db="EMBL/GenBank/DDBJ databases">
        <title>Genomics and transcriptomics of the oil-accumulating basidiomycete yeast T. oleaginosus allow insights into substrate utilization and the diverse evolutionary trajectories of mating systems in fungi.</title>
        <authorList>
            <consortium name="DOE Joint Genome Institute"/>
            <person name="Kourist R."/>
            <person name="Kracht O."/>
            <person name="Bracharz F."/>
            <person name="Lipzen A."/>
            <person name="Nolan M."/>
            <person name="Ohm R."/>
            <person name="Grigoriev I."/>
            <person name="Sun S."/>
            <person name="Heitman J."/>
            <person name="Bruck T."/>
            <person name="Nowrousian M."/>
        </authorList>
    </citation>
    <scope>NUCLEOTIDE SEQUENCE [LARGE SCALE GENOMIC DNA]</scope>
    <source>
        <strain evidence="2 3">IBC0246</strain>
    </source>
</reference>
<proteinExistence type="predicted"/>
<dbReference type="InterPro" id="IPR009069">
    <property type="entry name" value="Cys_alpha_HP_mot_SF"/>
</dbReference>
<organism evidence="2 3">
    <name type="scientific">Cutaneotrichosporon oleaginosum</name>
    <dbReference type="NCBI Taxonomy" id="879819"/>
    <lineage>
        <taxon>Eukaryota</taxon>
        <taxon>Fungi</taxon>
        <taxon>Dikarya</taxon>
        <taxon>Basidiomycota</taxon>
        <taxon>Agaricomycotina</taxon>
        <taxon>Tremellomycetes</taxon>
        <taxon>Trichosporonales</taxon>
        <taxon>Trichosporonaceae</taxon>
        <taxon>Cutaneotrichosporon</taxon>
    </lineage>
</organism>
<feature type="compositionally biased region" description="Low complexity" evidence="1">
    <location>
        <begin position="1"/>
        <end position="15"/>
    </location>
</feature>
<evidence type="ECO:0000256" key="1">
    <source>
        <dbReference type="SAM" id="MobiDB-lite"/>
    </source>
</evidence>
<name>A0A0J0XGA7_9TREE</name>
<dbReference type="PANTHER" id="PTHR13523">
    <property type="entry name" value="COILED-COIL-HELIX-COILED-COIL-HELIX DOMAIN CONTAINING 2/NUR77"/>
    <property type="match status" value="1"/>
</dbReference>
<dbReference type="Proteomes" id="UP000053611">
    <property type="component" value="Unassembled WGS sequence"/>
</dbReference>
<dbReference type="InterPro" id="IPR055304">
    <property type="entry name" value="CHCHD2/10-like"/>
</dbReference>
<dbReference type="GO" id="GO:0005739">
    <property type="term" value="C:mitochondrion"/>
    <property type="evidence" value="ECO:0007669"/>
    <property type="project" value="TreeGrafter"/>
</dbReference>
<dbReference type="SUPFAM" id="SSF47072">
    <property type="entry name" value="Cysteine alpha-hairpin motif"/>
    <property type="match status" value="1"/>
</dbReference>
<feature type="region of interest" description="Disordered" evidence="1">
    <location>
        <begin position="75"/>
        <end position="99"/>
    </location>
</feature>
<dbReference type="GO" id="GO:0005634">
    <property type="term" value="C:nucleus"/>
    <property type="evidence" value="ECO:0007669"/>
    <property type="project" value="TreeGrafter"/>
</dbReference>